<dbReference type="EMBL" id="MU268797">
    <property type="protein sequence ID" value="KAH7903715.1"/>
    <property type="molecule type" value="Genomic_DNA"/>
</dbReference>
<name>A0ACB7ZR83_9AGAM</name>
<organism evidence="1 2">
    <name type="scientific">Hygrophoropsis aurantiaca</name>
    <dbReference type="NCBI Taxonomy" id="72124"/>
    <lineage>
        <taxon>Eukaryota</taxon>
        <taxon>Fungi</taxon>
        <taxon>Dikarya</taxon>
        <taxon>Basidiomycota</taxon>
        <taxon>Agaricomycotina</taxon>
        <taxon>Agaricomycetes</taxon>
        <taxon>Agaricomycetidae</taxon>
        <taxon>Boletales</taxon>
        <taxon>Coniophorineae</taxon>
        <taxon>Hygrophoropsidaceae</taxon>
        <taxon>Hygrophoropsis</taxon>
    </lineage>
</organism>
<dbReference type="Proteomes" id="UP000790377">
    <property type="component" value="Unassembled WGS sequence"/>
</dbReference>
<sequence length="144" mass="15824">MAMFKLTHTETRRPLAVTVAHILSRFTDAARVSASQGHTRSYQYEALKKGHSSLYPYMQLWVRVSADAGTGRPLDTYGLPVSSQTITRPCWIACLGDPSAGGLSLNHAGYKNTTAHARTQTIKRYSDEIGLLEHSAKQVIHPTA</sequence>
<accession>A0ACB7ZR83</accession>
<comment type="caution">
    <text evidence="1">The sequence shown here is derived from an EMBL/GenBank/DDBJ whole genome shotgun (WGS) entry which is preliminary data.</text>
</comment>
<reference evidence="1" key="1">
    <citation type="journal article" date="2021" name="New Phytol.">
        <title>Evolutionary innovations through gain and loss of genes in the ectomycorrhizal Boletales.</title>
        <authorList>
            <person name="Wu G."/>
            <person name="Miyauchi S."/>
            <person name="Morin E."/>
            <person name="Kuo A."/>
            <person name="Drula E."/>
            <person name="Varga T."/>
            <person name="Kohler A."/>
            <person name="Feng B."/>
            <person name="Cao Y."/>
            <person name="Lipzen A."/>
            <person name="Daum C."/>
            <person name="Hundley H."/>
            <person name="Pangilinan J."/>
            <person name="Johnson J."/>
            <person name="Barry K."/>
            <person name="LaButti K."/>
            <person name="Ng V."/>
            <person name="Ahrendt S."/>
            <person name="Min B."/>
            <person name="Choi I.G."/>
            <person name="Park H."/>
            <person name="Plett J.M."/>
            <person name="Magnuson J."/>
            <person name="Spatafora J.W."/>
            <person name="Nagy L.G."/>
            <person name="Henrissat B."/>
            <person name="Grigoriev I.V."/>
            <person name="Yang Z.L."/>
            <person name="Xu J."/>
            <person name="Martin F.M."/>
        </authorList>
    </citation>
    <scope>NUCLEOTIDE SEQUENCE</scope>
    <source>
        <strain evidence="1">ATCC 28755</strain>
    </source>
</reference>
<keyword evidence="2" id="KW-1185">Reference proteome</keyword>
<protein>
    <submittedName>
        <fullName evidence="1">Uncharacterized protein</fullName>
    </submittedName>
</protein>
<evidence type="ECO:0000313" key="2">
    <source>
        <dbReference type="Proteomes" id="UP000790377"/>
    </source>
</evidence>
<proteinExistence type="predicted"/>
<evidence type="ECO:0000313" key="1">
    <source>
        <dbReference type="EMBL" id="KAH7903715.1"/>
    </source>
</evidence>
<gene>
    <name evidence="1" type="ORF">BJ138DRAFT_1107443</name>
</gene>